<reference evidence="7" key="1">
    <citation type="journal article" date="2014" name="Int. J. Syst. Evol. Microbiol.">
        <title>Complete genome sequence of Corynebacterium casei LMG S-19264T (=DSM 44701T), isolated from a smear-ripened cheese.</title>
        <authorList>
            <consortium name="US DOE Joint Genome Institute (JGI-PGF)"/>
            <person name="Walter F."/>
            <person name="Albersmeier A."/>
            <person name="Kalinowski J."/>
            <person name="Ruckert C."/>
        </authorList>
    </citation>
    <scope>NUCLEOTIDE SEQUENCE</scope>
    <source>
        <strain evidence="7">CGMCC 1.12160</strain>
    </source>
</reference>
<evidence type="ECO:0000256" key="5">
    <source>
        <dbReference type="SAM" id="Phobius"/>
    </source>
</evidence>
<dbReference type="PANTHER" id="PTHR23501">
    <property type="entry name" value="MAJOR FACILITATOR SUPERFAMILY"/>
    <property type="match status" value="1"/>
</dbReference>
<dbReference type="SUPFAM" id="SSF103473">
    <property type="entry name" value="MFS general substrate transporter"/>
    <property type="match status" value="1"/>
</dbReference>
<feature type="domain" description="Major facilitator superfamily (MFS) profile" evidence="6">
    <location>
        <begin position="19"/>
        <end position="450"/>
    </location>
</feature>
<dbReference type="Pfam" id="PF07690">
    <property type="entry name" value="MFS_1"/>
    <property type="match status" value="1"/>
</dbReference>
<dbReference type="InterPro" id="IPR020846">
    <property type="entry name" value="MFS_dom"/>
</dbReference>
<dbReference type="RefSeq" id="WP_229735097.1">
    <property type="nucleotide sequence ID" value="NZ_BAABKH010000001.1"/>
</dbReference>
<evidence type="ECO:0000259" key="6">
    <source>
        <dbReference type="PROSITE" id="PS50850"/>
    </source>
</evidence>
<evidence type="ECO:0000256" key="4">
    <source>
        <dbReference type="ARBA" id="ARBA00023136"/>
    </source>
</evidence>
<gene>
    <name evidence="7" type="ORF">GCM10011366_16690</name>
</gene>
<dbReference type="Gene3D" id="1.20.1720.10">
    <property type="entry name" value="Multidrug resistance protein D"/>
    <property type="match status" value="1"/>
</dbReference>
<dbReference type="PROSITE" id="PS50850">
    <property type="entry name" value="MFS"/>
    <property type="match status" value="1"/>
</dbReference>
<feature type="transmembrane region" description="Helical" evidence="5">
    <location>
        <begin position="55"/>
        <end position="78"/>
    </location>
</feature>
<feature type="transmembrane region" description="Helical" evidence="5">
    <location>
        <begin position="85"/>
        <end position="103"/>
    </location>
</feature>
<feature type="transmembrane region" description="Helical" evidence="5">
    <location>
        <begin position="298"/>
        <end position="318"/>
    </location>
</feature>
<evidence type="ECO:0000256" key="1">
    <source>
        <dbReference type="ARBA" id="ARBA00004651"/>
    </source>
</evidence>
<dbReference type="InterPro" id="IPR036259">
    <property type="entry name" value="MFS_trans_sf"/>
</dbReference>
<feature type="transmembrane region" description="Helical" evidence="5">
    <location>
        <begin position="357"/>
        <end position="375"/>
    </location>
</feature>
<dbReference type="PANTHER" id="PTHR23501:SF154">
    <property type="entry name" value="MULTIDRUG-EFFLUX TRANSPORTER RV1634-RELATED"/>
    <property type="match status" value="1"/>
</dbReference>
<accession>A0A917F4E1</accession>
<feature type="transmembrane region" description="Helical" evidence="5">
    <location>
        <begin position="21"/>
        <end position="43"/>
    </location>
</feature>
<keyword evidence="3 5" id="KW-1133">Transmembrane helix</keyword>
<evidence type="ECO:0000256" key="2">
    <source>
        <dbReference type="ARBA" id="ARBA00022692"/>
    </source>
</evidence>
<dbReference type="AlphaFoldDB" id="A0A917F4E1"/>
<keyword evidence="2 5" id="KW-0812">Transmembrane</keyword>
<organism evidence="7 8">
    <name type="scientific">Ornithinimicrobium tianjinense</name>
    <dbReference type="NCBI Taxonomy" id="1195761"/>
    <lineage>
        <taxon>Bacteria</taxon>
        <taxon>Bacillati</taxon>
        <taxon>Actinomycetota</taxon>
        <taxon>Actinomycetes</taxon>
        <taxon>Micrococcales</taxon>
        <taxon>Ornithinimicrobiaceae</taxon>
        <taxon>Ornithinimicrobium</taxon>
    </lineage>
</organism>
<dbReference type="Gene3D" id="1.20.1250.20">
    <property type="entry name" value="MFS general substrate transporter like domains"/>
    <property type="match status" value="1"/>
</dbReference>
<comment type="caution">
    <text evidence="7">The sequence shown here is derived from an EMBL/GenBank/DDBJ whole genome shotgun (WGS) entry which is preliminary data.</text>
</comment>
<keyword evidence="8" id="KW-1185">Reference proteome</keyword>
<dbReference type="Proteomes" id="UP000605670">
    <property type="component" value="Unassembled WGS sequence"/>
</dbReference>
<evidence type="ECO:0000256" key="3">
    <source>
        <dbReference type="ARBA" id="ARBA00022989"/>
    </source>
</evidence>
<comment type="subcellular location">
    <subcellularLocation>
        <location evidence="1">Cell membrane</location>
        <topology evidence="1">Multi-pass membrane protein</topology>
    </subcellularLocation>
</comment>
<feature type="transmembrane region" description="Helical" evidence="5">
    <location>
        <begin position="426"/>
        <end position="447"/>
    </location>
</feature>
<feature type="transmembrane region" description="Helical" evidence="5">
    <location>
        <begin position="234"/>
        <end position="254"/>
    </location>
</feature>
<name>A0A917F4E1_9MICO</name>
<feature type="transmembrane region" description="Helical" evidence="5">
    <location>
        <begin position="396"/>
        <end position="420"/>
    </location>
</feature>
<dbReference type="GO" id="GO:0022857">
    <property type="term" value="F:transmembrane transporter activity"/>
    <property type="evidence" value="ECO:0007669"/>
    <property type="project" value="InterPro"/>
</dbReference>
<feature type="transmembrane region" description="Helical" evidence="5">
    <location>
        <begin position="330"/>
        <end position="351"/>
    </location>
</feature>
<feature type="transmembrane region" description="Helical" evidence="5">
    <location>
        <begin position="172"/>
        <end position="190"/>
    </location>
</feature>
<sequence>MNPAPAAPVPTSIFAPGLRSASVGAAGLIALFALEYIAVGAAMPTVAAALDGYALYNLAFGATVAASVVGMIVGGWWCDRSGPGPVVVAGSALFAAGLLVAGLAPGMEIFVLGRGLQGLGSGLSTVAVYVVIAQRIPDARRPAVFSLLAAAWVVPGLAGPLLTGLLVEQLSWRWVFLGVAPFVVLSLLVLRPALRGTHPGADAPYLRPSTIAWAVAAAVSVALLNLAGERVEGLEWLVGGAAVVVLLGSALRLLPPGTLTLGRGLASVIGVRAALGASFVTAEAYLPLMLRDEHGYSPAQAGSVLAAASVTWALGSWLQGRLPETTDRYRVMLVGVVVFTAMMVLLGLVVVVAGPGWVVVLLYGLATLGVGLAYPTTTLLTMRLSPPSEVGRNTSALAVGEALGSAVALALAGVAFGAFYGSQQHTAFVGTLAVAVGVGALSVLSASRTRETPPGARVADAPAVTGADA</sequence>
<evidence type="ECO:0000313" key="8">
    <source>
        <dbReference type="Proteomes" id="UP000605670"/>
    </source>
</evidence>
<reference evidence="7" key="2">
    <citation type="submission" date="2020-09" db="EMBL/GenBank/DDBJ databases">
        <authorList>
            <person name="Sun Q."/>
            <person name="Zhou Y."/>
        </authorList>
    </citation>
    <scope>NUCLEOTIDE SEQUENCE</scope>
    <source>
        <strain evidence="7">CGMCC 1.12160</strain>
    </source>
</reference>
<dbReference type="InterPro" id="IPR011701">
    <property type="entry name" value="MFS"/>
</dbReference>
<evidence type="ECO:0000313" key="7">
    <source>
        <dbReference type="EMBL" id="GGF49470.1"/>
    </source>
</evidence>
<feature type="transmembrane region" description="Helical" evidence="5">
    <location>
        <begin position="109"/>
        <end position="132"/>
    </location>
</feature>
<dbReference type="EMBL" id="BMEM01000002">
    <property type="protein sequence ID" value="GGF49470.1"/>
    <property type="molecule type" value="Genomic_DNA"/>
</dbReference>
<protein>
    <submittedName>
        <fullName evidence="7">MFS transporter</fullName>
    </submittedName>
</protein>
<keyword evidence="4 5" id="KW-0472">Membrane</keyword>
<dbReference type="GO" id="GO:0005886">
    <property type="term" value="C:plasma membrane"/>
    <property type="evidence" value="ECO:0007669"/>
    <property type="project" value="UniProtKB-SubCell"/>
</dbReference>
<feature type="transmembrane region" description="Helical" evidence="5">
    <location>
        <begin position="211"/>
        <end position="228"/>
    </location>
</feature>
<proteinExistence type="predicted"/>
<feature type="transmembrane region" description="Helical" evidence="5">
    <location>
        <begin position="144"/>
        <end position="166"/>
    </location>
</feature>